<reference evidence="3" key="1">
    <citation type="submission" date="2017-06" db="EMBL/GenBank/DDBJ databases">
        <authorList>
            <person name="LiPuma J."/>
            <person name="Spilker T."/>
        </authorList>
    </citation>
    <scope>NUCLEOTIDE SEQUENCE [LARGE SCALE GENOMIC DNA]</scope>
    <source>
        <strain evidence="3">AU17325</strain>
    </source>
</reference>
<dbReference type="GO" id="GO:0008410">
    <property type="term" value="F:CoA-transferase activity"/>
    <property type="evidence" value="ECO:0007669"/>
    <property type="project" value="TreeGrafter"/>
</dbReference>
<comment type="caution">
    <text evidence="2">The sequence shown here is derived from an EMBL/GenBank/DDBJ whole genome shotgun (WGS) entry which is preliminary data.</text>
</comment>
<dbReference type="InterPro" id="IPR050483">
    <property type="entry name" value="CoA-transferase_III_domain"/>
</dbReference>
<dbReference type="EMBL" id="NKFA01000032">
    <property type="protein sequence ID" value="OXI33590.1"/>
    <property type="molecule type" value="Genomic_DNA"/>
</dbReference>
<dbReference type="SUPFAM" id="SSF89796">
    <property type="entry name" value="CoA-transferase family III (CaiB/BaiF)"/>
    <property type="match status" value="1"/>
</dbReference>
<sequence length="382" mass="41793">MSDEAKASGPCSGLLVLELGSMVSAPLAGQILADMGAEVIKIEPPEGDPMRRVGPFHNGMGALFMTVNRGKKSIVLDLKTPGDLEVARELALSSDVLLHNMRPRVMERLGLGYELLQHANPKLIYASISGFGESGPYASKPAYDHVLQGMTGVMYLQGRGDAPEPIRNLMVDKSTATITASAILAALLHRERSGGQGQRIDASLLNAFSWFGLTDNIGNYTFRTPDAHQAPALDIHHPLRTRDGWVIGHIQTDDQFAAACRLFDREDLLDDDTWKSAAKRIERNGEMWRALGGKAATMTRAEVLARAESEGVAIGPIYTLDEFFDDPQVRSSDVYVDHEDPEFGVIRQMNFPVRFSRSVVDVAARAPLLGEHTAEILRDTKC</sequence>
<organism evidence="2 3">
    <name type="scientific">Burkholderia aenigmatica</name>
    <dbReference type="NCBI Taxonomy" id="2015348"/>
    <lineage>
        <taxon>Bacteria</taxon>
        <taxon>Pseudomonadati</taxon>
        <taxon>Pseudomonadota</taxon>
        <taxon>Betaproteobacteria</taxon>
        <taxon>Burkholderiales</taxon>
        <taxon>Burkholderiaceae</taxon>
        <taxon>Burkholderia</taxon>
        <taxon>Burkholderia cepacia complex</taxon>
    </lineage>
</organism>
<reference evidence="2 3" key="2">
    <citation type="submission" date="2017-08" db="EMBL/GenBank/DDBJ databases">
        <title>WGS of novel Burkholderia cepaca complex species.</title>
        <authorList>
            <person name="Lipuma J."/>
            <person name="Spilker T."/>
        </authorList>
    </citation>
    <scope>NUCLEOTIDE SEQUENCE [LARGE SCALE GENOMIC DNA]</scope>
    <source>
        <strain evidence="2 3">AU17325</strain>
    </source>
</reference>
<name>A0A228HTT1_9BURK</name>
<dbReference type="RefSeq" id="WP_051890070.1">
    <property type="nucleotide sequence ID" value="NZ_JAUJSI010000003.1"/>
</dbReference>
<evidence type="ECO:0000256" key="1">
    <source>
        <dbReference type="ARBA" id="ARBA00022679"/>
    </source>
</evidence>
<evidence type="ECO:0000313" key="3">
    <source>
        <dbReference type="Proteomes" id="UP000214600"/>
    </source>
</evidence>
<dbReference type="InterPro" id="IPR044855">
    <property type="entry name" value="CoA-Trfase_III_dom3_sf"/>
</dbReference>
<dbReference type="InterPro" id="IPR023606">
    <property type="entry name" value="CoA-Trfase_III_dom_1_sf"/>
</dbReference>
<protein>
    <submittedName>
        <fullName evidence="2">CoA transferase</fullName>
    </submittedName>
</protein>
<dbReference type="AlphaFoldDB" id="A0A228HTT1"/>
<dbReference type="InterPro" id="IPR003673">
    <property type="entry name" value="CoA-Trfase_fam_III"/>
</dbReference>
<proteinExistence type="predicted"/>
<dbReference type="OrthoDB" id="5294844at2"/>
<evidence type="ECO:0000313" key="2">
    <source>
        <dbReference type="EMBL" id="OXI33590.1"/>
    </source>
</evidence>
<gene>
    <name evidence="2" type="ORF">CFB84_38330</name>
</gene>
<dbReference type="PANTHER" id="PTHR48207:SF3">
    <property type="entry name" value="SUCCINATE--HYDROXYMETHYLGLUTARATE COA-TRANSFERASE"/>
    <property type="match status" value="1"/>
</dbReference>
<dbReference type="Gene3D" id="3.40.50.10540">
    <property type="entry name" value="Crotonobetainyl-coa:carnitine coa-transferase, domain 1"/>
    <property type="match status" value="1"/>
</dbReference>
<dbReference type="Proteomes" id="UP000214600">
    <property type="component" value="Unassembled WGS sequence"/>
</dbReference>
<dbReference type="PANTHER" id="PTHR48207">
    <property type="entry name" value="SUCCINATE--HYDROXYMETHYLGLUTARATE COA-TRANSFERASE"/>
    <property type="match status" value="1"/>
</dbReference>
<dbReference type="Pfam" id="PF02515">
    <property type="entry name" value="CoA_transf_3"/>
    <property type="match status" value="1"/>
</dbReference>
<dbReference type="Gene3D" id="3.30.1540.10">
    <property type="entry name" value="formyl-coa transferase, domain 3"/>
    <property type="match status" value="1"/>
</dbReference>
<accession>A0A228HTT1</accession>
<keyword evidence="1 2" id="KW-0808">Transferase</keyword>